<dbReference type="InterPro" id="IPR016030">
    <property type="entry name" value="CblAdoTrfase-like"/>
</dbReference>
<dbReference type="Proteomes" id="UP000736583">
    <property type="component" value="Unassembled WGS sequence"/>
</dbReference>
<dbReference type="RefSeq" id="WP_216456831.1">
    <property type="nucleotide sequence ID" value="NZ_JAHLQL010000002.1"/>
</dbReference>
<name>A0ABS6F0A6_9CLOT</name>
<gene>
    <name evidence="2" type="ORF">KQI89_09050</name>
</gene>
<proteinExistence type="predicted"/>
<organism evidence="2 3">
    <name type="scientific">Clostridium simiarum</name>
    <dbReference type="NCBI Taxonomy" id="2841506"/>
    <lineage>
        <taxon>Bacteria</taxon>
        <taxon>Bacillati</taxon>
        <taxon>Bacillota</taxon>
        <taxon>Clostridia</taxon>
        <taxon>Eubacteriales</taxon>
        <taxon>Clostridiaceae</taxon>
        <taxon>Clostridium</taxon>
    </lineage>
</organism>
<evidence type="ECO:0000313" key="3">
    <source>
        <dbReference type="Proteomes" id="UP000736583"/>
    </source>
</evidence>
<evidence type="ECO:0000259" key="1">
    <source>
        <dbReference type="Pfam" id="PF01923"/>
    </source>
</evidence>
<feature type="domain" description="Cobalamin adenosyltransferase-like" evidence="1">
    <location>
        <begin position="84"/>
        <end position="246"/>
    </location>
</feature>
<dbReference type="EMBL" id="JAHLQL010000002">
    <property type="protein sequence ID" value="MBU5591913.1"/>
    <property type="molecule type" value="Genomic_DNA"/>
</dbReference>
<reference evidence="2 3" key="1">
    <citation type="submission" date="2021-06" db="EMBL/GenBank/DDBJ databases">
        <authorList>
            <person name="Sun Q."/>
            <person name="Li D."/>
        </authorList>
    </citation>
    <scope>NUCLEOTIDE SEQUENCE [LARGE SCALE GENOMIC DNA]</scope>
    <source>
        <strain evidence="2 3">MSJ-4</strain>
    </source>
</reference>
<protein>
    <submittedName>
        <fullName evidence="2">Cobalamin adenosyltransferase</fullName>
    </submittedName>
</protein>
<accession>A0ABS6F0A6</accession>
<dbReference type="InterPro" id="IPR009194">
    <property type="entry name" value="AdoTrfase_EutT"/>
</dbReference>
<evidence type="ECO:0000313" key="2">
    <source>
        <dbReference type="EMBL" id="MBU5591913.1"/>
    </source>
</evidence>
<dbReference type="Pfam" id="PF01923">
    <property type="entry name" value="Cob_adeno_trans"/>
    <property type="match status" value="1"/>
</dbReference>
<sequence>MSVLTESTLRSKLKNQDISEYVVEKGVIVTPSAKQYLQDKKIKLVYKDQVNTNEAVKSANISEVKEKTFVPKYEHLNGGLFENKPEHMTQLNGNKLVCKDHKRIVLRGRLDSLQSKILRAQILCKNLNEKVVLQDLEEILAYVRKILECEVTEKPLPEVKLIGLDEKELRAYSHNPKKYLNTDHIIFPSYEMGDIVIELNRLRTESREVEIVAFSAFKSEDGELSRNDIALAMNRLSSCFYVMMCKFVSGKYK</sequence>
<keyword evidence="3" id="KW-1185">Reference proteome</keyword>
<dbReference type="PIRSF" id="PIRSF012294">
    <property type="entry name" value="ATR_EutT"/>
    <property type="match status" value="1"/>
</dbReference>
<comment type="caution">
    <text evidence="2">The sequence shown here is derived from an EMBL/GenBank/DDBJ whole genome shotgun (WGS) entry which is preliminary data.</text>
</comment>